<dbReference type="CDD" id="cd00466">
    <property type="entry name" value="DHQase_II"/>
    <property type="match status" value="1"/>
</dbReference>
<dbReference type="NCBIfam" id="NF003806">
    <property type="entry name" value="PRK05395.1-3"/>
    <property type="match status" value="1"/>
</dbReference>
<dbReference type="RefSeq" id="WP_073367933.1">
    <property type="nucleotide sequence ID" value="NZ_FNTL01000004.1"/>
</dbReference>
<dbReference type="Gene3D" id="3.40.50.9100">
    <property type="entry name" value="Dehydroquinase, class II"/>
    <property type="match status" value="1"/>
</dbReference>
<dbReference type="SUPFAM" id="SSF52304">
    <property type="entry name" value="Type II 3-dehydroquinate dehydratase"/>
    <property type="match status" value="1"/>
</dbReference>
<comment type="similarity">
    <text evidence="3 8">Belongs to the type-II 3-dehydroquinase family.</text>
</comment>
<evidence type="ECO:0000256" key="4">
    <source>
        <dbReference type="ARBA" id="ARBA00011193"/>
    </source>
</evidence>
<sequence>MTAPTVLVLNGPNLDMLGTRQPEHYGHQTLDDVRALCERIAASLDVELDFFQSNHEGGMLERIHRARGSADAIVINAGGWTHTSVALRDALVVPEIPIVEVHISNIHAREEFRHHSFISPIAHAVIAGAGITGYKFAIEHLAAVLVPSEGNAARS</sequence>
<dbReference type="Proteomes" id="UP000183407">
    <property type="component" value="Unassembled WGS sequence"/>
</dbReference>
<evidence type="ECO:0000256" key="5">
    <source>
        <dbReference type="ARBA" id="ARBA00012060"/>
    </source>
</evidence>
<feature type="binding site" evidence="8 10">
    <location>
        <position position="76"/>
    </location>
    <ligand>
        <name>substrate</name>
    </ligand>
</feature>
<dbReference type="InterPro" id="IPR001874">
    <property type="entry name" value="DHquinase_II"/>
</dbReference>
<comment type="catalytic activity">
    <reaction evidence="1 8">
        <text>3-dehydroquinate = 3-dehydroshikimate + H2O</text>
        <dbReference type="Rhea" id="RHEA:21096"/>
        <dbReference type="ChEBI" id="CHEBI:15377"/>
        <dbReference type="ChEBI" id="CHEBI:16630"/>
        <dbReference type="ChEBI" id="CHEBI:32364"/>
        <dbReference type="EC" id="4.2.1.10"/>
    </reaction>
</comment>
<dbReference type="NCBIfam" id="NF003805">
    <property type="entry name" value="PRK05395.1-2"/>
    <property type="match status" value="1"/>
</dbReference>
<dbReference type="EMBL" id="FNTL01000004">
    <property type="protein sequence ID" value="SED92760.1"/>
    <property type="molecule type" value="Genomic_DNA"/>
</dbReference>
<dbReference type="GO" id="GO:0009073">
    <property type="term" value="P:aromatic amino acid family biosynthetic process"/>
    <property type="evidence" value="ECO:0007669"/>
    <property type="project" value="UniProtKB-KW"/>
</dbReference>
<feature type="binding site" evidence="8 10">
    <location>
        <position position="113"/>
    </location>
    <ligand>
        <name>substrate</name>
    </ligand>
</feature>
<reference evidence="13" key="1">
    <citation type="submission" date="2016-10" db="EMBL/GenBank/DDBJ databases">
        <authorList>
            <person name="Varghese N."/>
        </authorList>
    </citation>
    <scope>NUCLEOTIDE SEQUENCE [LARGE SCALE GENOMIC DNA]</scope>
    <source>
        <strain evidence="13">DSM 44719</strain>
    </source>
</reference>
<accession>A0A1H5ENW6</accession>
<feature type="active site" description="Proton acceptor" evidence="8 9">
    <location>
        <position position="25"/>
    </location>
</feature>
<dbReference type="Pfam" id="PF01220">
    <property type="entry name" value="DHquinase_II"/>
    <property type="match status" value="1"/>
</dbReference>
<gene>
    <name evidence="8" type="primary">aroQ</name>
    <name evidence="12" type="ORF">SAMN04490220_6065</name>
</gene>
<evidence type="ECO:0000313" key="13">
    <source>
        <dbReference type="Proteomes" id="UP000183407"/>
    </source>
</evidence>
<name>A0A1H5ENW6_RHOJO</name>
<keyword evidence="7 8" id="KW-0456">Lyase</keyword>
<dbReference type="OrthoDB" id="9790793at2"/>
<evidence type="ECO:0000256" key="2">
    <source>
        <dbReference type="ARBA" id="ARBA00004902"/>
    </source>
</evidence>
<evidence type="ECO:0000256" key="3">
    <source>
        <dbReference type="ARBA" id="ARBA00011037"/>
    </source>
</evidence>
<evidence type="ECO:0000256" key="7">
    <source>
        <dbReference type="ARBA" id="ARBA00023239"/>
    </source>
</evidence>
<dbReference type="PROSITE" id="PS01029">
    <property type="entry name" value="DEHYDROQUINASE_II"/>
    <property type="match status" value="1"/>
</dbReference>
<dbReference type="PANTHER" id="PTHR21272">
    <property type="entry name" value="CATABOLIC 3-DEHYDROQUINASE"/>
    <property type="match status" value="1"/>
</dbReference>
<evidence type="ECO:0000256" key="10">
    <source>
        <dbReference type="PIRSR" id="PIRSR001399-2"/>
    </source>
</evidence>
<evidence type="ECO:0000256" key="11">
    <source>
        <dbReference type="PIRSR" id="PIRSR001399-3"/>
    </source>
</evidence>
<evidence type="ECO:0000313" key="12">
    <source>
        <dbReference type="EMBL" id="SED92760.1"/>
    </source>
</evidence>
<evidence type="ECO:0000256" key="9">
    <source>
        <dbReference type="PIRSR" id="PIRSR001399-1"/>
    </source>
</evidence>
<proteinExistence type="inferred from homology"/>
<dbReference type="EC" id="4.2.1.10" evidence="5 8"/>
<evidence type="ECO:0000256" key="6">
    <source>
        <dbReference type="ARBA" id="ARBA00023141"/>
    </source>
</evidence>
<feature type="binding site" evidence="8 10">
    <location>
        <position position="82"/>
    </location>
    <ligand>
        <name>substrate</name>
    </ligand>
</feature>
<dbReference type="NCBIfam" id="NF003807">
    <property type="entry name" value="PRK05395.1-4"/>
    <property type="match status" value="1"/>
</dbReference>
<dbReference type="NCBIfam" id="TIGR01088">
    <property type="entry name" value="aroQ"/>
    <property type="match status" value="1"/>
</dbReference>
<comment type="subunit">
    <text evidence="4 8">Homododecamer.</text>
</comment>
<keyword evidence="8" id="KW-0028">Amino-acid biosynthesis</keyword>
<dbReference type="PIRSF" id="PIRSF001399">
    <property type="entry name" value="DHquinase_II"/>
    <property type="match status" value="1"/>
</dbReference>
<feature type="binding site" evidence="8 10">
    <location>
        <begin position="103"/>
        <end position="104"/>
    </location>
    <ligand>
        <name>substrate</name>
    </ligand>
</feature>
<comment type="function">
    <text evidence="8">Catalyzes a trans-dehydration via an enolate intermediate.</text>
</comment>
<evidence type="ECO:0000256" key="1">
    <source>
        <dbReference type="ARBA" id="ARBA00001864"/>
    </source>
</evidence>
<protein>
    <recommendedName>
        <fullName evidence="5 8">3-dehydroquinate dehydratase</fullName>
        <shortName evidence="8">3-dehydroquinase</shortName>
        <ecNumber evidence="5 8">4.2.1.10</ecNumber>
    </recommendedName>
    <alternativeName>
        <fullName evidence="8">Type II DHQase</fullName>
    </alternativeName>
</protein>
<dbReference type="AlphaFoldDB" id="A0A1H5ENW6"/>
<dbReference type="UniPathway" id="UPA00053">
    <property type="reaction ID" value="UER00086"/>
</dbReference>
<keyword evidence="6 8" id="KW-0057">Aromatic amino acid biosynthesis</keyword>
<feature type="site" description="Transition state stabilizer" evidence="8 11">
    <location>
        <position position="20"/>
    </location>
</feature>
<dbReference type="GO" id="GO:0003855">
    <property type="term" value="F:3-dehydroquinate dehydratase activity"/>
    <property type="evidence" value="ECO:0007669"/>
    <property type="project" value="UniProtKB-UniRule"/>
</dbReference>
<dbReference type="GO" id="GO:0019631">
    <property type="term" value="P:quinate catabolic process"/>
    <property type="evidence" value="ECO:0007669"/>
    <property type="project" value="TreeGrafter"/>
</dbReference>
<evidence type="ECO:0000256" key="8">
    <source>
        <dbReference type="HAMAP-Rule" id="MF_00169"/>
    </source>
</evidence>
<feature type="binding site" evidence="8 10">
    <location>
        <position position="89"/>
    </location>
    <ligand>
        <name>substrate</name>
    </ligand>
</feature>
<feature type="active site" description="Proton donor" evidence="8 9">
    <location>
        <position position="102"/>
    </location>
</feature>
<comment type="pathway">
    <text evidence="2 8">Metabolic intermediate biosynthesis; chorismate biosynthesis; chorismate from D-erythrose 4-phosphate and phosphoenolpyruvate: step 3/7.</text>
</comment>
<dbReference type="InterPro" id="IPR036441">
    <property type="entry name" value="DHquinase_II_sf"/>
</dbReference>
<dbReference type="HAMAP" id="MF_00169">
    <property type="entry name" value="AroQ"/>
    <property type="match status" value="1"/>
</dbReference>
<dbReference type="GO" id="GO:0009423">
    <property type="term" value="P:chorismate biosynthetic process"/>
    <property type="evidence" value="ECO:0007669"/>
    <property type="project" value="UniProtKB-UniRule"/>
</dbReference>
<dbReference type="GO" id="GO:0008652">
    <property type="term" value="P:amino acid biosynthetic process"/>
    <property type="evidence" value="ECO:0007669"/>
    <property type="project" value="UniProtKB-KW"/>
</dbReference>
<dbReference type="InterPro" id="IPR018509">
    <property type="entry name" value="DHquinase_II_CS"/>
</dbReference>
<dbReference type="PANTHER" id="PTHR21272:SF3">
    <property type="entry name" value="CATABOLIC 3-DEHYDROQUINASE"/>
    <property type="match status" value="1"/>
</dbReference>
<organism evidence="12 13">
    <name type="scientific">Rhodococcus jostii</name>
    <dbReference type="NCBI Taxonomy" id="132919"/>
    <lineage>
        <taxon>Bacteria</taxon>
        <taxon>Bacillati</taxon>
        <taxon>Actinomycetota</taxon>
        <taxon>Actinomycetes</taxon>
        <taxon>Mycobacteriales</taxon>
        <taxon>Nocardiaceae</taxon>
        <taxon>Rhodococcus</taxon>
    </lineage>
</organism>